<dbReference type="AlphaFoldDB" id="A0A433SCZ7"/>
<evidence type="ECO:0000313" key="1">
    <source>
        <dbReference type="EMBL" id="RUS66611.1"/>
    </source>
</evidence>
<dbReference type="RefSeq" id="WP_126980088.1">
    <property type="nucleotide sequence ID" value="NZ_PQSP01000004.1"/>
</dbReference>
<gene>
    <name evidence="1" type="ORF">CUZ56_01891</name>
</gene>
<evidence type="ECO:0008006" key="3">
    <source>
        <dbReference type="Google" id="ProtNLM"/>
    </source>
</evidence>
<sequence length="236" mass="27300">MHDDTLKRFKDVTETLNTMETRFRTLHHTFLQAQGQCEEPLQDYLARHAAQEAFGTPADVQTIEQAQHYAAVPFPADLVSFYRKTGSLHGGRHLNNLTIFSPESVLERTRSDSPYAHSIGLLDTIHYLWDHLREAESMDSYTAMMRQEEYDELNRSYMAVGYWCESMDDGQEDGDMHYCIFYDRQGLFRTVFVNLLDEDFDIAQEIEHSADACTWDEIMSHALDEALSARLSSPRL</sequence>
<organism evidence="1 2">
    <name type="scientific">Saezia sanguinis</name>
    <dbReference type="NCBI Taxonomy" id="1965230"/>
    <lineage>
        <taxon>Bacteria</taxon>
        <taxon>Pseudomonadati</taxon>
        <taxon>Pseudomonadota</taxon>
        <taxon>Betaproteobacteria</taxon>
        <taxon>Burkholderiales</taxon>
        <taxon>Saeziaceae</taxon>
        <taxon>Saezia</taxon>
    </lineage>
</organism>
<keyword evidence="2" id="KW-1185">Reference proteome</keyword>
<evidence type="ECO:0000313" key="2">
    <source>
        <dbReference type="Proteomes" id="UP000286947"/>
    </source>
</evidence>
<dbReference type="EMBL" id="PQSP01000004">
    <property type="protein sequence ID" value="RUS66611.1"/>
    <property type="molecule type" value="Genomic_DNA"/>
</dbReference>
<name>A0A433SCZ7_9BURK</name>
<protein>
    <recommendedName>
        <fullName evidence="3">Knr4/Smi1-like domain-containing protein</fullName>
    </recommendedName>
</protein>
<comment type="caution">
    <text evidence="1">The sequence shown here is derived from an EMBL/GenBank/DDBJ whole genome shotgun (WGS) entry which is preliminary data.</text>
</comment>
<accession>A0A433SCZ7</accession>
<dbReference type="Proteomes" id="UP000286947">
    <property type="component" value="Unassembled WGS sequence"/>
</dbReference>
<proteinExistence type="predicted"/>
<dbReference type="OrthoDB" id="6027566at2"/>
<reference evidence="1 2" key="1">
    <citation type="submission" date="2018-01" db="EMBL/GenBank/DDBJ databases">
        <title>Saezia sanguinis gen. nov., sp. nov., in the order Burkholderiales isolated from human blood.</title>
        <authorList>
            <person name="Medina-Pascual M.J."/>
            <person name="Valdezate S."/>
            <person name="Monzon S."/>
            <person name="Cuesta I."/>
            <person name="Carrasco G."/>
            <person name="Villalon P."/>
            <person name="Saez-Nieto J.A."/>
        </authorList>
    </citation>
    <scope>NUCLEOTIDE SEQUENCE [LARGE SCALE GENOMIC DNA]</scope>
    <source>
        <strain evidence="1 2">CNM695-12</strain>
    </source>
</reference>